<dbReference type="RefSeq" id="WP_063477478.1">
    <property type="nucleotide sequence ID" value="NZ_JBCMWP010000019.1"/>
</dbReference>
<protein>
    <submittedName>
        <fullName evidence="1">Uncharacterized protein</fullName>
    </submittedName>
</protein>
<name>A0A163GHE7_9BACL</name>
<accession>A0A163GHE7</accession>
<evidence type="ECO:0000313" key="2">
    <source>
        <dbReference type="Proteomes" id="UP000076796"/>
    </source>
</evidence>
<reference evidence="1" key="1">
    <citation type="journal article" date="2016" name="Genome Announc.">
        <title>Draft genomes of two strains of Paenibacillus glucanolyticus with capability to degrade lignocellulose.</title>
        <authorList>
            <person name="Mathews S.L."/>
            <person name="Pawlak J."/>
            <person name="Grunden A.M."/>
        </authorList>
    </citation>
    <scope>NUCLEOTIDE SEQUENCE [LARGE SCALE GENOMIC DNA]</scope>
    <source>
        <strain evidence="1">SLM1</strain>
    </source>
</reference>
<sequence length="130" mass="14880">MSKSIKPEVMTRKLAALRKTKARYINANKMQYAPDDNVEFDFMMHLYLMLGAYESDIIQIKQNAAGVLNTPQSDAEKRISLLLNEAGFTAMELARLESFDLLNQRSLLIRDIHRLMKVCMVVTARTEVVI</sequence>
<dbReference type="AlphaFoldDB" id="A0A163GHE7"/>
<dbReference type="EMBL" id="LWMH01000001">
    <property type="protein sequence ID" value="KZS44974.1"/>
    <property type="molecule type" value="Genomic_DNA"/>
</dbReference>
<keyword evidence="2" id="KW-1185">Reference proteome</keyword>
<proteinExistence type="predicted"/>
<organism evidence="1 2">
    <name type="scientific">Paenibacillus glucanolyticus</name>
    <dbReference type="NCBI Taxonomy" id="59843"/>
    <lineage>
        <taxon>Bacteria</taxon>
        <taxon>Bacillati</taxon>
        <taxon>Bacillota</taxon>
        <taxon>Bacilli</taxon>
        <taxon>Bacillales</taxon>
        <taxon>Paenibacillaceae</taxon>
        <taxon>Paenibacillus</taxon>
    </lineage>
</organism>
<dbReference type="OrthoDB" id="9964876at2"/>
<gene>
    <name evidence="1" type="ORF">AWU65_03060</name>
</gene>
<dbReference type="Proteomes" id="UP000076796">
    <property type="component" value="Unassembled WGS sequence"/>
</dbReference>
<evidence type="ECO:0000313" key="1">
    <source>
        <dbReference type="EMBL" id="KZS44974.1"/>
    </source>
</evidence>
<comment type="caution">
    <text evidence="1">The sequence shown here is derived from an EMBL/GenBank/DDBJ whole genome shotgun (WGS) entry which is preliminary data.</text>
</comment>